<feature type="chain" id="PRO_5040114301" evidence="1">
    <location>
        <begin position="18"/>
        <end position="301"/>
    </location>
</feature>
<gene>
    <name evidence="2" type="ORF">P691DRAFT_738603</name>
</gene>
<keyword evidence="3" id="KW-1185">Reference proteome</keyword>
<protein>
    <submittedName>
        <fullName evidence="2">Uncharacterized protein</fullName>
    </submittedName>
</protein>
<dbReference type="Pfam" id="PF13668">
    <property type="entry name" value="Ferritin_2"/>
    <property type="match status" value="1"/>
</dbReference>
<organism evidence="2 3">
    <name type="scientific">Macrolepiota fuliginosa MF-IS2</name>
    <dbReference type="NCBI Taxonomy" id="1400762"/>
    <lineage>
        <taxon>Eukaryota</taxon>
        <taxon>Fungi</taxon>
        <taxon>Dikarya</taxon>
        <taxon>Basidiomycota</taxon>
        <taxon>Agaricomycotina</taxon>
        <taxon>Agaricomycetes</taxon>
        <taxon>Agaricomycetidae</taxon>
        <taxon>Agaricales</taxon>
        <taxon>Agaricineae</taxon>
        <taxon>Agaricaceae</taxon>
        <taxon>Macrolepiota</taxon>
    </lineage>
</organism>
<comment type="caution">
    <text evidence="2">The sequence shown here is derived from an EMBL/GenBank/DDBJ whole genome shotgun (WGS) entry which is preliminary data.</text>
</comment>
<sequence length="301" mass="34383">MRLLSIFAAALPALVRASPTPRWTDHDDIAILNFELAVEQLENAFYCQGLEKFSQEDFARARLPRYTRGRFEQIRHHEHFHEEFLETAIRAAKEATVQPCNYTFPLHTPRSFVRNAVDVETISESAYIGAMDRLQRNDFRVADAAILGVEARQASWIHSAIEHLNPWNTALDVPLTPRQVWTILQRYIESCPSDNAKLLPPRTTDTFEQLKVVGRLHPGQRGQVRFHEIHYEEECLFVIFKTGVSELSARLGKHGYFVVPEGVKNTGADYIFVTRKDSAVTDDNIVAGPTLYMFSYGSNVY</sequence>
<dbReference type="AlphaFoldDB" id="A0A9P5X4Q3"/>
<keyword evidence="1" id="KW-0732">Signal</keyword>
<evidence type="ECO:0000256" key="1">
    <source>
        <dbReference type="SAM" id="SignalP"/>
    </source>
</evidence>
<name>A0A9P5X4Q3_9AGAR</name>
<proteinExistence type="predicted"/>
<dbReference type="PANTHER" id="PTHR38705">
    <property type="entry name" value="PROTEIN RDS1"/>
    <property type="match status" value="1"/>
</dbReference>
<evidence type="ECO:0000313" key="3">
    <source>
        <dbReference type="Proteomes" id="UP000807342"/>
    </source>
</evidence>
<dbReference type="SUPFAM" id="SSF47240">
    <property type="entry name" value="Ferritin-like"/>
    <property type="match status" value="1"/>
</dbReference>
<dbReference type="EMBL" id="MU151565">
    <property type="protein sequence ID" value="KAF9442801.1"/>
    <property type="molecule type" value="Genomic_DNA"/>
</dbReference>
<dbReference type="OrthoDB" id="1001765at2759"/>
<reference evidence="2" key="1">
    <citation type="submission" date="2020-11" db="EMBL/GenBank/DDBJ databases">
        <authorList>
            <consortium name="DOE Joint Genome Institute"/>
            <person name="Ahrendt S."/>
            <person name="Riley R."/>
            <person name="Andreopoulos W."/>
            <person name="Labutti K."/>
            <person name="Pangilinan J."/>
            <person name="Ruiz-Duenas F.J."/>
            <person name="Barrasa J.M."/>
            <person name="Sanchez-Garcia M."/>
            <person name="Camarero S."/>
            <person name="Miyauchi S."/>
            <person name="Serrano A."/>
            <person name="Linde D."/>
            <person name="Babiker R."/>
            <person name="Drula E."/>
            <person name="Ayuso-Fernandez I."/>
            <person name="Pacheco R."/>
            <person name="Padilla G."/>
            <person name="Ferreira P."/>
            <person name="Barriuso J."/>
            <person name="Kellner H."/>
            <person name="Castanera R."/>
            <person name="Alfaro M."/>
            <person name="Ramirez L."/>
            <person name="Pisabarro A.G."/>
            <person name="Kuo A."/>
            <person name="Tritt A."/>
            <person name="Lipzen A."/>
            <person name="He G."/>
            <person name="Yan M."/>
            <person name="Ng V."/>
            <person name="Cullen D."/>
            <person name="Martin F."/>
            <person name="Rosso M.-N."/>
            <person name="Henrissat B."/>
            <person name="Hibbett D."/>
            <person name="Martinez A.T."/>
            <person name="Grigoriev I.V."/>
        </authorList>
    </citation>
    <scope>NUCLEOTIDE SEQUENCE</scope>
    <source>
        <strain evidence="2">MF-IS2</strain>
    </source>
</reference>
<accession>A0A9P5X4Q3</accession>
<dbReference type="Proteomes" id="UP000807342">
    <property type="component" value="Unassembled WGS sequence"/>
</dbReference>
<dbReference type="InterPro" id="IPR039254">
    <property type="entry name" value="Rds1"/>
</dbReference>
<dbReference type="PANTHER" id="PTHR38705:SF5">
    <property type="entry name" value="RESPONSE PROTEIN RDS1, PUTATIVE (AFU_ORTHOLOGUE AFUA_5G12490)-RELATED"/>
    <property type="match status" value="1"/>
</dbReference>
<dbReference type="InterPro" id="IPR009078">
    <property type="entry name" value="Ferritin-like_SF"/>
</dbReference>
<feature type="signal peptide" evidence="1">
    <location>
        <begin position="1"/>
        <end position="17"/>
    </location>
</feature>
<evidence type="ECO:0000313" key="2">
    <source>
        <dbReference type="EMBL" id="KAF9442801.1"/>
    </source>
</evidence>